<dbReference type="Proteomes" id="UP000483004">
    <property type="component" value="Unassembled WGS sequence"/>
</dbReference>
<dbReference type="RefSeq" id="WP_151543348.1">
    <property type="nucleotide sequence ID" value="NZ_WBMR01000101.1"/>
</dbReference>
<gene>
    <name evidence="1" type="ORF">F9B16_28785</name>
</gene>
<dbReference type="AlphaFoldDB" id="A0A6L3VLY4"/>
<keyword evidence="2" id="KW-1185">Reference proteome</keyword>
<evidence type="ECO:0000313" key="1">
    <source>
        <dbReference type="EMBL" id="KAB2373326.1"/>
    </source>
</evidence>
<evidence type="ECO:0000313" key="2">
    <source>
        <dbReference type="Proteomes" id="UP000483004"/>
    </source>
</evidence>
<organism evidence="1 2">
    <name type="scientific">Actinomadura montaniterrae</name>
    <dbReference type="NCBI Taxonomy" id="1803903"/>
    <lineage>
        <taxon>Bacteria</taxon>
        <taxon>Bacillati</taxon>
        <taxon>Actinomycetota</taxon>
        <taxon>Actinomycetes</taxon>
        <taxon>Streptosporangiales</taxon>
        <taxon>Thermomonosporaceae</taxon>
        <taxon>Actinomadura</taxon>
    </lineage>
</organism>
<protein>
    <recommendedName>
        <fullName evidence="3">PE domain-containing protein</fullName>
    </recommendedName>
</protein>
<reference evidence="1 2" key="1">
    <citation type="submission" date="2019-09" db="EMBL/GenBank/DDBJ databases">
        <title>Actinomadura physcomitrii sp. nov., a novel actinomycete isolated from moss [Physcomitrium sphaericum (Ludw) Fuernr].</title>
        <authorList>
            <person name="Liu C."/>
            <person name="Zhuang X."/>
        </authorList>
    </citation>
    <scope>NUCLEOTIDE SEQUENCE [LARGE SCALE GENOMIC DNA]</scope>
    <source>
        <strain evidence="1 2">CYP1-1B</strain>
    </source>
</reference>
<name>A0A6L3VLY4_9ACTN</name>
<dbReference type="EMBL" id="WBMR01000101">
    <property type="protein sequence ID" value="KAB2373326.1"/>
    <property type="molecule type" value="Genomic_DNA"/>
</dbReference>
<accession>A0A6L3VLY4</accession>
<comment type="caution">
    <text evidence="1">The sequence shown here is derived from an EMBL/GenBank/DDBJ whole genome shotgun (WGS) entry which is preliminary data.</text>
</comment>
<sequence length="121" mass="13809">MTGYEVEKRRLRAHADTLDELARVWKENFRYKLEGQEVAIPNENFTVAGEEVGTAYNECIFQVRSGLEQIEGAFAKGAESLEYAARTYGLAEEKVREGIKHIGEAKRAPEEIRKIFPNVFK</sequence>
<evidence type="ECO:0008006" key="3">
    <source>
        <dbReference type="Google" id="ProtNLM"/>
    </source>
</evidence>
<proteinExistence type="predicted"/>